<proteinExistence type="predicted"/>
<organism evidence="1">
    <name type="scientific">Micrurus spixii</name>
    <name type="common">Amazon coral snake</name>
    <dbReference type="NCBI Taxonomy" id="129469"/>
    <lineage>
        <taxon>Eukaryota</taxon>
        <taxon>Metazoa</taxon>
        <taxon>Chordata</taxon>
        <taxon>Craniata</taxon>
        <taxon>Vertebrata</taxon>
        <taxon>Euteleostomi</taxon>
        <taxon>Lepidosauria</taxon>
        <taxon>Squamata</taxon>
        <taxon>Bifurcata</taxon>
        <taxon>Unidentata</taxon>
        <taxon>Episquamata</taxon>
        <taxon>Toxicofera</taxon>
        <taxon>Serpentes</taxon>
        <taxon>Colubroidea</taxon>
        <taxon>Elapidae</taxon>
        <taxon>Elapinae</taxon>
        <taxon>Micrurus</taxon>
    </lineage>
</organism>
<protein>
    <submittedName>
        <fullName evidence="1">Uncharacterized protein</fullName>
    </submittedName>
</protein>
<evidence type="ECO:0000313" key="1">
    <source>
        <dbReference type="EMBL" id="LAB25037.1"/>
    </source>
</evidence>
<dbReference type="AlphaFoldDB" id="A0A2D4LVB5"/>
<reference evidence="1" key="1">
    <citation type="submission" date="2017-07" db="EMBL/GenBank/DDBJ databases">
        <authorList>
            <person name="Mikheyev A."/>
            <person name="Grau M."/>
        </authorList>
    </citation>
    <scope>NUCLEOTIDE SEQUENCE</scope>
    <source>
        <tissue evidence="1">Venom_gland</tissue>
    </source>
</reference>
<reference evidence="1" key="2">
    <citation type="submission" date="2017-11" db="EMBL/GenBank/DDBJ databases">
        <title>Coralsnake Venomics: Analyses of Venom Gland Transcriptomes and Proteomes of Six Brazilian Taxa.</title>
        <authorList>
            <person name="Aird S.D."/>
            <person name="Jorge da Silva N."/>
            <person name="Qiu L."/>
            <person name="Villar-Briones A."/>
            <person name="Aparecida-Saddi V."/>
            <person name="Campos-Telles M.P."/>
            <person name="Grau M."/>
            <person name="Mikheyev A.S."/>
        </authorList>
    </citation>
    <scope>NUCLEOTIDE SEQUENCE</scope>
    <source>
        <tissue evidence="1">Venom_gland</tissue>
    </source>
</reference>
<accession>A0A2D4LVB5</accession>
<sequence length="154" mass="17629">MTIFHTTVAVFLCSPNQISDAWQLTHIYDSCSVLGSCGPLLQPQWGKCIYLTIMLLTIKLTTATIHSTTVARKVLKWSKAHLTNDSLSNRNVGFHYKSRTSCTLNQRELILSNWDHRWLPGHPKCKASGRSPFIYPEGKPKVEKRHYFIRTQKS</sequence>
<dbReference type="EMBL" id="IACM01047742">
    <property type="protein sequence ID" value="LAB25037.1"/>
    <property type="molecule type" value="Transcribed_RNA"/>
</dbReference>
<name>A0A2D4LVB5_9SAUR</name>